<gene>
    <name evidence="1" type="ORF">AMC99_02092</name>
</gene>
<dbReference type="Proteomes" id="UP000057938">
    <property type="component" value="Chromosome"/>
</dbReference>
<reference evidence="1 2" key="1">
    <citation type="submission" date="2015-09" db="EMBL/GenBank/DDBJ databases">
        <title>Complete genome sequence of a benzo[a]pyrene-degrading bacterium Altererythrobacter epoxidivorans CGMCC 1.7731T.</title>
        <authorList>
            <person name="Li Z."/>
            <person name="Cheng H."/>
            <person name="Huo Y."/>
            <person name="Xu X."/>
        </authorList>
    </citation>
    <scope>NUCLEOTIDE SEQUENCE [LARGE SCALE GENOMIC DNA]</scope>
    <source>
        <strain evidence="1 2">CGMCC 1.7731</strain>
    </source>
</reference>
<dbReference type="CDD" id="cd23432">
    <property type="entry name" value="beta-trefoil_Ricin_EndoBetaGal-like"/>
    <property type="match status" value="2"/>
</dbReference>
<evidence type="ECO:0000313" key="2">
    <source>
        <dbReference type="Proteomes" id="UP000057938"/>
    </source>
</evidence>
<dbReference type="KEGG" id="aep:AMC99_02092"/>
<keyword evidence="2" id="KW-1185">Reference proteome</keyword>
<proteinExistence type="predicted"/>
<dbReference type="Gene3D" id="2.80.10.50">
    <property type="match status" value="2"/>
</dbReference>
<organism evidence="1 2">
    <name type="scientific">Altererythrobacter epoxidivorans</name>
    <dbReference type="NCBI Taxonomy" id="361183"/>
    <lineage>
        <taxon>Bacteria</taxon>
        <taxon>Pseudomonadati</taxon>
        <taxon>Pseudomonadota</taxon>
        <taxon>Alphaproteobacteria</taxon>
        <taxon>Sphingomonadales</taxon>
        <taxon>Erythrobacteraceae</taxon>
        <taxon>Altererythrobacter</taxon>
    </lineage>
</organism>
<evidence type="ECO:0000313" key="1">
    <source>
        <dbReference type="EMBL" id="ALE17378.1"/>
    </source>
</evidence>
<protein>
    <submittedName>
        <fullName evidence="1">Uncharacterized protein</fullName>
    </submittedName>
</protein>
<dbReference type="PATRIC" id="fig|361183.4.peg.2060"/>
<dbReference type="EMBL" id="CP012669">
    <property type="protein sequence ID" value="ALE17378.1"/>
    <property type="molecule type" value="Genomic_DNA"/>
</dbReference>
<name>A0A0M4M5M7_9SPHN</name>
<accession>A0A0M4M5M7</accession>
<dbReference type="AlphaFoldDB" id="A0A0M4M5M7"/>
<sequence>MNTISSLVKGNLLTSTTLQPAEPRTLIARSLALPLAIAFGSLLGTSANAQQTVALGDATISTCSFGQTSAPDKACYTEVRTFEIAPNDSAAISSLLAERGWRLATPEEVAAAWENLGLDTTSFYKMSDGRFAVPSQNGIGAVFQRGVNFRDPGVATFAKGIFYVDARAPIQPSVVTAEATITPDAPTAKLDAQNTTQQSNGCPAGQNVVEMNGQLVCSTPITLSGPANDSAPIAISQDGPIPQQFFTDQAADRCADPGNFMLDGWNTNERPVLEEAARTLFPRLGWADSSTSMTRLISALQSDPDVRWQFAPFMIDAAWKALTVPNPTGAQRGFKSRFETWAGCDKNLTARRNVGRWNQAMGRSIDASINGVSVEWIDPNPSYRPATLGVLNDTGPSIGSTGYDVTNDGNPMYIGAKGRAALQALLKPISLQTLPDLDDMEGLRLLHASSPTFSFAGEAAFGVTALSGLISSMGINNKAFDFVLGGKSRILTQQAKLAGKRGGDLGKQWTQTYVDDALSKGKSLTQAKAEAAIEWAKKGVDDVGKAAAKKTGSSLADDALRGTVQNLSDDALRQVATRWGSESGKRLLQLTGRQITPRFLASAAGPVLSGVSLFASVFGEKLADFVKTADYEAALLRDIKTYEPLNVAELLGPNPDEARQVAVASLMMKMLVAEPADRNKLTLAVPGLVCAMGYYDAGDACIRDVEFYALANVSIERANEIARQNGWALAEGSDVILAWEAGKLDTYSFGMLDDGRFAVPVQRDYPNFSKGHNVGASGGNQGFFYVQDFVSPAIAKGGATYIQNGADLEKFIVYENTFQANANTTGPGNHFASWSFEKVAGGDEHYRIFSTAMGGKNYITSGLTVAVAGSDNVWKVIKADETFYRVQSVSKPHQYLTLDNGRLELDHVAPNEKAALWHISLPPGEASFAYQPNEFSPVPGFVRLQNQWYKNLYINNEGQQLSLGEIQPNWWSAMWKKIPTVAGFFLLQNRYRPTEYLHIQNGKLELGPIAGGEPWWSAQWREVPTGDGWVQIQNRWKTDHYLNNSSGPTGTLEAIPVQPNWASAKWKVK</sequence>